<feature type="domain" description="Death" evidence="2">
    <location>
        <begin position="593"/>
        <end position="666"/>
    </location>
</feature>
<keyword evidence="4" id="KW-1185">Reference proteome</keyword>
<dbReference type="SUPFAM" id="SSF47986">
    <property type="entry name" value="DEATH domain"/>
    <property type="match status" value="11"/>
</dbReference>
<feature type="compositionally biased region" description="Polar residues" evidence="1">
    <location>
        <begin position="1576"/>
        <end position="1587"/>
    </location>
</feature>
<dbReference type="SMART" id="SM00218">
    <property type="entry name" value="ZU5"/>
    <property type="match status" value="1"/>
</dbReference>
<feature type="domain" description="Death" evidence="2">
    <location>
        <begin position="403"/>
        <end position="485"/>
    </location>
</feature>
<dbReference type="CDD" id="cd01670">
    <property type="entry name" value="Death"/>
    <property type="match status" value="9"/>
</dbReference>
<dbReference type="InterPro" id="IPR000906">
    <property type="entry name" value="ZU5_dom"/>
</dbReference>
<feature type="domain" description="Death" evidence="2">
    <location>
        <begin position="496"/>
        <end position="578"/>
    </location>
</feature>
<dbReference type="Proteomes" id="UP000694845">
    <property type="component" value="Unplaced"/>
</dbReference>
<evidence type="ECO:0000313" key="4">
    <source>
        <dbReference type="Proteomes" id="UP000694845"/>
    </source>
</evidence>
<feature type="domain" description="Death" evidence="2">
    <location>
        <begin position="1381"/>
        <end position="1464"/>
    </location>
</feature>
<dbReference type="Gene3D" id="1.10.533.10">
    <property type="entry name" value="Death Domain, Fas"/>
    <property type="match status" value="11"/>
</dbReference>
<feature type="domain" description="ZU5" evidence="3">
    <location>
        <begin position="964"/>
        <end position="1102"/>
    </location>
</feature>
<dbReference type="PANTHER" id="PTHR15077:SF9">
    <property type="entry name" value="C-TERMINAL OF ROC (COR) DOMAIN-CONTAINING PROTEIN"/>
    <property type="match status" value="1"/>
</dbReference>
<gene>
    <name evidence="5" type="primary">LOC110990671</name>
</gene>
<dbReference type="PROSITE" id="PS51145">
    <property type="entry name" value="ZU5"/>
    <property type="match status" value="1"/>
</dbReference>
<feature type="domain" description="Death" evidence="2">
    <location>
        <begin position="13"/>
        <end position="94"/>
    </location>
</feature>
<dbReference type="PANTHER" id="PTHR15077">
    <property type="entry name" value="FAS-ASSOCIATING DEATH DOMAIN-CONTAINING PROTEIN FADD"/>
    <property type="match status" value="1"/>
</dbReference>
<feature type="domain" description="Death" evidence="2">
    <location>
        <begin position="835"/>
        <end position="893"/>
    </location>
</feature>
<feature type="region of interest" description="Disordered" evidence="1">
    <location>
        <begin position="1549"/>
        <end position="1587"/>
    </location>
</feature>
<name>A0A8B8A648_ACAPL</name>
<feature type="domain" description="Death" evidence="2">
    <location>
        <begin position="210"/>
        <end position="281"/>
    </location>
</feature>
<feature type="domain" description="Death" evidence="2">
    <location>
        <begin position="684"/>
        <end position="756"/>
    </location>
</feature>
<dbReference type="InterPro" id="IPR000488">
    <property type="entry name" value="Death_dom"/>
</dbReference>
<dbReference type="KEGG" id="aplc:110990671"/>
<dbReference type="GeneID" id="110990671"/>
<dbReference type="PROSITE" id="PS50017">
    <property type="entry name" value="DEATH_DOMAIN"/>
    <property type="match status" value="11"/>
</dbReference>
<reference evidence="5" key="1">
    <citation type="submission" date="2025-08" db="UniProtKB">
        <authorList>
            <consortium name="RefSeq"/>
        </authorList>
    </citation>
    <scope>IDENTIFICATION</scope>
</reference>
<feature type="domain" description="Death" evidence="2">
    <location>
        <begin position="1464"/>
        <end position="1548"/>
    </location>
</feature>
<evidence type="ECO:0000256" key="1">
    <source>
        <dbReference type="SAM" id="MobiDB-lite"/>
    </source>
</evidence>
<accession>A0A8B8A648</accession>
<sequence length="1587" mass="180561">MDHTGIFYSKELSDRVLREISNWLDREWRDLAFCLGFNSPESYVFQKSSRSLTLDMLIKWRERQPFGVDQSRNLAKALNMIGRLDLASHLKGWQEMDKWDIVIGPKTRALREEVLMETAKKLGAEWEELATSLGFSSEEIASMGEGEPSEVSFLMLQKWNSRQSKNVNQLGKLCDALANIGRADLISPLLHHTEFQQDSLIWISEKLEREWEKLALMLGFSAIEIFSISKDFICNPVRHCFVMLWEWKQRVDMTEDQLGHLSDALIDINRDDLLLGLQHYRVFGENKWHDIASFIGEDDWVQLAGALGLSSEEIDTIKADTPGDWKHQCCSMLEKWNHLQGTNEDQCIEKLCAALTDIGRKGLAILLQQHYQDRARTKGSSQKTGVTLNAGFNAIARRLDRVEWKKLALVLGLSKEDVFLINELYSQELLGSPIRPQVRNVGCDGWNTTCYSMLLIWKRRQSVGGEEIQEKLGDALNEIGKHHLAILIRLRPVLINDDVLLEVVRRLGPGWKELTTSLGISCEELTTMEEVQPSDQAFRMLQKWNCQQGQNKDHFAKLCDALSNIDRADLITPLLHYAELHQEVFDWISQECGPKWKRLALMLGFSALEINKIMKENPGNDTAHSLVMLKKLKQRVDMTKDQLGLLCNALTDVGQEELVGQLQHYRVVSEDKWTDIARFIGENDWVKLADVLGFSLEEIDTIQTDTPDNWKDQCCSMLEKWDHRQGMNEDRCIENLCAALTDIGRKGLAILLQQHYQDAGQTTKRNQKAGMTLDEELVVIAGEIGFGYWEKLAIYLGLSREDVGLIKGLRSGKHSLPYRLPWSCSLSEWQLLCPDEFQYEKPFHRQLCDPCCRMLLIWKHRQGVSEQDILGKLCDALSNLGKKDLVRQLRHRYGILETHRPQVPESVVPSDEEMLLSGCAKDMLSESNSPKPPSRLQMILDEYHSQIHDLSDEVRLDTSFQLPDIAIGYFNESGGSLSVDDYDVQLTIPPGAILPGFCQEVYVYVDTNEPPIDENDPTGITLSRTVHCGPPGVNFAKTVALSFPHQADLKSIDPEELTAQMCQDGDPGEMWEEFDGNVTVVNKDRVILLVNHFTWFRLRGKRNIKQLLLTAYGDVYVGKGIPYQLRVYVLDNNEAVKKSVEADEQTSIRLDGFKNLTWTGGDVIVKLSEISNGCQVHGEKIHAISKTLIKTHASNCVTFTLGNPSTLPADDELYCSVEAYQKCEDEKNKKIEKVCLSICPAAKTPSCWNLGTSHCMGYAGELDPSARPIGVKTSNTRESIRDKVKLALYKKKNGKKDRGRCGDLRDSALLHRCEQLQQQLEECYNSGDTKGKRIFGVDNTFFFVRIPGERNSIKELIEIIQGMMSSVRTEEKKMSFMKGIEDSTLRMVSRKLGPEWETLGTFLGFGQPDIFRFKNDNSATINQIFAMLVEWRDVQYPQAQVKRLQNSLRRISREDIADALPDINDASLRDVSLSLGPEWEELGRSLGFREADILEFKKDLHDRQDQILQMLITWRDKQLSPEAQLEWLCSYLTTLEKENLADELRGFTTDKGIKKTEPPSERRRPNVSDGDPAGNVPSQPTLLTNCY</sequence>
<feature type="compositionally biased region" description="Basic and acidic residues" evidence="1">
    <location>
        <begin position="1551"/>
        <end position="1566"/>
    </location>
</feature>
<dbReference type="RefSeq" id="XP_022111446.1">
    <property type="nucleotide sequence ID" value="XM_022255754.1"/>
</dbReference>
<evidence type="ECO:0000313" key="5">
    <source>
        <dbReference type="RefSeq" id="XP_022111446.1"/>
    </source>
</evidence>
<feature type="domain" description="Death" evidence="2">
    <location>
        <begin position="111"/>
        <end position="193"/>
    </location>
</feature>
<feature type="domain" description="Death" evidence="2">
    <location>
        <begin position="299"/>
        <end position="371"/>
    </location>
</feature>
<dbReference type="GO" id="GO:0007165">
    <property type="term" value="P:signal transduction"/>
    <property type="evidence" value="ECO:0007669"/>
    <property type="project" value="InterPro"/>
</dbReference>
<evidence type="ECO:0000259" key="2">
    <source>
        <dbReference type="PROSITE" id="PS50017"/>
    </source>
</evidence>
<dbReference type="OrthoDB" id="8947098at2759"/>
<dbReference type="Pfam" id="PF00791">
    <property type="entry name" value="ZU5"/>
    <property type="match status" value="1"/>
</dbReference>
<dbReference type="InterPro" id="IPR011029">
    <property type="entry name" value="DEATH-like_dom_sf"/>
</dbReference>
<organism evidence="4 5">
    <name type="scientific">Acanthaster planci</name>
    <name type="common">Crown-of-thorns starfish</name>
    <dbReference type="NCBI Taxonomy" id="133434"/>
    <lineage>
        <taxon>Eukaryota</taxon>
        <taxon>Metazoa</taxon>
        <taxon>Echinodermata</taxon>
        <taxon>Eleutherozoa</taxon>
        <taxon>Asterozoa</taxon>
        <taxon>Asteroidea</taxon>
        <taxon>Valvatacea</taxon>
        <taxon>Valvatida</taxon>
        <taxon>Acanthasteridae</taxon>
        <taxon>Acanthaster</taxon>
    </lineage>
</organism>
<dbReference type="Gene3D" id="2.60.220.30">
    <property type="match status" value="1"/>
</dbReference>
<proteinExistence type="predicted"/>
<dbReference type="Pfam" id="PF00531">
    <property type="entry name" value="Death"/>
    <property type="match status" value="10"/>
</dbReference>
<protein>
    <submittedName>
        <fullName evidence="5">Uncharacterized protein LOC110990671 isoform X1</fullName>
    </submittedName>
</protein>
<dbReference type="InterPro" id="IPR016729">
    <property type="entry name" value="FADD"/>
</dbReference>
<dbReference type="SMART" id="SM00005">
    <property type="entry name" value="DEATH"/>
    <property type="match status" value="7"/>
</dbReference>
<evidence type="ECO:0000259" key="3">
    <source>
        <dbReference type="PROSITE" id="PS51145"/>
    </source>
</evidence>